<dbReference type="EMBL" id="BKCJ010320443">
    <property type="protein sequence ID" value="GEZ76421.1"/>
    <property type="molecule type" value="Genomic_DNA"/>
</dbReference>
<organism evidence="1">
    <name type="scientific">Tanacetum cinerariifolium</name>
    <name type="common">Dalmatian daisy</name>
    <name type="synonym">Chrysanthemum cinerariifolium</name>
    <dbReference type="NCBI Taxonomy" id="118510"/>
    <lineage>
        <taxon>Eukaryota</taxon>
        <taxon>Viridiplantae</taxon>
        <taxon>Streptophyta</taxon>
        <taxon>Embryophyta</taxon>
        <taxon>Tracheophyta</taxon>
        <taxon>Spermatophyta</taxon>
        <taxon>Magnoliopsida</taxon>
        <taxon>eudicotyledons</taxon>
        <taxon>Gunneridae</taxon>
        <taxon>Pentapetalae</taxon>
        <taxon>asterids</taxon>
        <taxon>campanulids</taxon>
        <taxon>Asterales</taxon>
        <taxon>Asteraceae</taxon>
        <taxon>Asteroideae</taxon>
        <taxon>Anthemideae</taxon>
        <taxon>Anthemidinae</taxon>
        <taxon>Tanacetum</taxon>
    </lineage>
</organism>
<reference evidence="1" key="1">
    <citation type="journal article" date="2019" name="Sci. Rep.">
        <title>Draft genome of Tanacetum cinerariifolium, the natural source of mosquito coil.</title>
        <authorList>
            <person name="Yamashiro T."/>
            <person name="Shiraishi A."/>
            <person name="Satake H."/>
            <person name="Nakayama K."/>
        </authorList>
    </citation>
    <scope>NUCLEOTIDE SEQUENCE</scope>
</reference>
<comment type="caution">
    <text evidence="1">The sequence shown here is derived from an EMBL/GenBank/DDBJ whole genome shotgun (WGS) entry which is preliminary data.</text>
</comment>
<gene>
    <name evidence="1" type="ORF">Tci_548394</name>
</gene>
<accession>A0A699ITC9</accession>
<protein>
    <recommendedName>
        <fullName evidence="2">Reverse transcriptase domain-containing protein</fullName>
    </recommendedName>
</protein>
<sequence length="534" mass="61169">AINQDEDITLINVQDVAEMFNVDDLGGEEVFVVEQEVVKDVNENVVEKVVNAAQDTTATTTITTEEITLTEVLKDLKTSKPKVKGLLYRNKKSQKDQIGLDEEAAKSLQAEFDEEARLVKEKVEKEQEANITLIETWDDIQAKIDVDHQLTERLEAQEQEELSDVEKATLFQQLLEKRRKHFIAKRAEEKRNKPPIQAQKKKIMCTYIKNMEAWFKNAFCDPIATVDSVTQMRQCMIRSSSKELFLPLENPEQKFRSMRRLFNTPSLIELNSPEFDQISDIEEQSEEKVKETMTETMEQYMIKTRGDYGCSWHEDANEYIKKVLEIVDLFHIPKITQDQIMFQAFHVSLTGVTSKWLRNHPLGLITTCKGVIPSKTAADAKVAIQEMVEFSQKWHNGTSSRSKSIETYDGLAAIQAQLNNLGREIKKVNEKVYAAQYRAAGPGFYQWNNGNSSYPDRRPSLEESLTKFMAESAKRHEENSNIIKEIRASTNAAIRNHDFIVLDIPEDDGVPLILGLPFLSTTHSKIDVFKRKIT</sequence>
<name>A0A699ITC9_TANCI</name>
<feature type="non-terminal residue" evidence="1">
    <location>
        <position position="1"/>
    </location>
</feature>
<dbReference type="AlphaFoldDB" id="A0A699ITC9"/>
<proteinExistence type="predicted"/>
<evidence type="ECO:0000313" key="1">
    <source>
        <dbReference type="EMBL" id="GEZ76421.1"/>
    </source>
</evidence>
<evidence type="ECO:0008006" key="2">
    <source>
        <dbReference type="Google" id="ProtNLM"/>
    </source>
</evidence>